<name>A0ABU5HGW8_9BACT</name>
<reference evidence="2 3" key="1">
    <citation type="submission" date="2023-12" db="EMBL/GenBank/DDBJ databases">
        <title>the genome sequence of Hyalangium sp. s54d21.</title>
        <authorList>
            <person name="Zhang X."/>
        </authorList>
    </citation>
    <scope>NUCLEOTIDE SEQUENCE [LARGE SCALE GENOMIC DNA]</scope>
    <source>
        <strain evidence="3">s54d21</strain>
    </source>
</reference>
<organism evidence="2 3">
    <name type="scientific">Hyalangium rubrum</name>
    <dbReference type="NCBI Taxonomy" id="3103134"/>
    <lineage>
        <taxon>Bacteria</taxon>
        <taxon>Pseudomonadati</taxon>
        <taxon>Myxococcota</taxon>
        <taxon>Myxococcia</taxon>
        <taxon>Myxococcales</taxon>
        <taxon>Cystobacterineae</taxon>
        <taxon>Archangiaceae</taxon>
        <taxon>Hyalangium</taxon>
    </lineage>
</organism>
<accession>A0ABU5HGW8</accession>
<evidence type="ECO:0000256" key="1">
    <source>
        <dbReference type="SAM" id="MobiDB-lite"/>
    </source>
</evidence>
<keyword evidence="3" id="KW-1185">Reference proteome</keyword>
<proteinExistence type="predicted"/>
<dbReference type="Proteomes" id="UP001291309">
    <property type="component" value="Unassembled WGS sequence"/>
</dbReference>
<sequence>MSARDAYITIHNNTGYTLTNLKTPDPTDGVFTSKPASSISHGSSSKFEVSKSSDASDHGPEGYLTYQFVSQGVTYTVQVNWNFPNNNATGATYWISGDSRVQSPSSTVNHDVGDHTQNIDAYVEFNASPMNNWDVVLAMTQTTLNNQILYLFQNGYLNKAISETTSSGTLQIDTLNAPSVQITQTANTVTLTLPVRKGSVTPSGSSSTDLGGYTLTVTAKVSALTLSSAGQVLMPEEAAAQVAQYQGVGLSVLALFIDLQQASPTGLSITKGSTAITDSSVLHTVAAGLAAWGASSADSRWALSLLGSSPHPTPAQSPLPGLIPTSSSFSTTWYSANPALSTLNILMMLNGNVASAKNLTSFSPLITDTNVWIFQKIDNSAFGKNYIEAAVLPTLQQDLGATSVKWGQYSSTYWNISYTKDNSAHNSGKGDKTVEDNEADYYTLNSALINCDVNLLGTSLALKVYVWSNLESKTTKYPLFGASWLPILVNDTTDTASETVVFDFSTNAQGQLVLALRAGYPTKSKGQPTSKTGSVQSVINWTKDKLGIDNNFADVSKIQQNLVNSLNNDKVHTAVSAVGALDSVLVLPAGNVYTYSHIQLDSNSNITLSLTPRT</sequence>
<dbReference type="RefSeq" id="WP_321551117.1">
    <property type="nucleotide sequence ID" value="NZ_JAXIVS010000020.1"/>
</dbReference>
<gene>
    <name evidence="2" type="ORF">SYV04_38800</name>
</gene>
<comment type="caution">
    <text evidence="2">The sequence shown here is derived from an EMBL/GenBank/DDBJ whole genome shotgun (WGS) entry which is preliminary data.</text>
</comment>
<dbReference type="EMBL" id="JAXIVS010000020">
    <property type="protein sequence ID" value="MDY7232402.1"/>
    <property type="molecule type" value="Genomic_DNA"/>
</dbReference>
<feature type="compositionally biased region" description="Basic and acidic residues" evidence="1">
    <location>
        <begin position="48"/>
        <end position="57"/>
    </location>
</feature>
<evidence type="ECO:0000313" key="3">
    <source>
        <dbReference type="Proteomes" id="UP001291309"/>
    </source>
</evidence>
<dbReference type="Gene3D" id="2.60.270.50">
    <property type="match status" value="1"/>
</dbReference>
<protein>
    <submittedName>
        <fullName evidence="2">Uncharacterized protein</fullName>
    </submittedName>
</protein>
<evidence type="ECO:0000313" key="2">
    <source>
        <dbReference type="EMBL" id="MDY7232402.1"/>
    </source>
</evidence>
<feature type="region of interest" description="Disordered" evidence="1">
    <location>
        <begin position="21"/>
        <end position="57"/>
    </location>
</feature>